<proteinExistence type="inferred from homology"/>
<keyword evidence="2" id="KW-0175">Coiled coil</keyword>
<reference evidence="5" key="1">
    <citation type="submission" date="2021-06" db="EMBL/GenBank/DDBJ databases">
        <authorList>
            <person name="Kallberg Y."/>
            <person name="Tangrot J."/>
            <person name="Rosling A."/>
        </authorList>
    </citation>
    <scope>NUCLEOTIDE SEQUENCE</scope>
    <source>
        <strain evidence="5">UK204</strain>
    </source>
</reference>
<accession>A0A9N9NKF8</accession>
<dbReference type="GO" id="GO:0005938">
    <property type="term" value="C:cell cortex"/>
    <property type="evidence" value="ECO:0007669"/>
    <property type="project" value="UniProtKB-ARBA"/>
</dbReference>
<dbReference type="Pfam" id="PF06367">
    <property type="entry name" value="Drf_FH3"/>
    <property type="match status" value="1"/>
</dbReference>
<dbReference type="Gene3D" id="1.25.10.10">
    <property type="entry name" value="Leucine-rich Repeat Variant"/>
    <property type="match status" value="1"/>
</dbReference>
<dbReference type="InterPro" id="IPR010472">
    <property type="entry name" value="FH3_dom"/>
</dbReference>
<feature type="non-terminal residue" evidence="5">
    <location>
        <position position="1"/>
    </location>
</feature>
<sequence length="424" mass="48920">REVDHQMEYEILKCLKSLLNCRWGAQEALSHPTCIHSITFSLISQQLNTRKLVAEVLSFLCYCEIPTGHNLVLGGFDQLMQFRAESGRFNAWMNILENTINSRGRYGSLVNASEEFKKGGIGIDGSIMEYVLSNMILVNSIVGVCDDVEERVRLRNQLHDCNLSRIIEKMRNLNYELINRQISKFENDSELDFEEVTEYYNQQILQDMTYPFIIFSFDILIFIIAFMSSVEGTKAQDFFLSTLQQMLLIRDEGETRTRYFQLINALITQIVRDRRVPDQDLNSSLSLIVSQAINKFNEQEKLEAALEAALEDAREAKAIAEKALREKKELQDELSTREDGNLKSKIDSNEQLLRISRHTIQTQQVQIAEKDLLIRKYESILKELGYSNDSDASGQHDQERRKEIAKTEAILEGQVWTPSAFEFK</sequence>
<keyword evidence="3" id="KW-0472">Membrane</keyword>
<feature type="non-terminal residue" evidence="5">
    <location>
        <position position="424"/>
    </location>
</feature>
<dbReference type="SUPFAM" id="SSF48371">
    <property type="entry name" value="ARM repeat"/>
    <property type="match status" value="1"/>
</dbReference>
<dbReference type="PANTHER" id="PTHR47102">
    <property type="entry name" value="PROTEIN BNI1"/>
    <property type="match status" value="1"/>
</dbReference>
<evidence type="ECO:0000313" key="5">
    <source>
        <dbReference type="EMBL" id="CAG8746251.1"/>
    </source>
</evidence>
<comment type="caution">
    <text evidence="5">The sequence shown here is derived from an EMBL/GenBank/DDBJ whole genome shotgun (WGS) entry which is preliminary data.</text>
</comment>
<dbReference type="Pfam" id="PF06371">
    <property type="entry name" value="Drf_GBD"/>
    <property type="match status" value="1"/>
</dbReference>
<evidence type="ECO:0000313" key="6">
    <source>
        <dbReference type="Proteomes" id="UP000789570"/>
    </source>
</evidence>
<dbReference type="InterPro" id="IPR010473">
    <property type="entry name" value="GTPase-bd"/>
</dbReference>
<dbReference type="GO" id="GO:0015629">
    <property type="term" value="C:actin cytoskeleton"/>
    <property type="evidence" value="ECO:0007669"/>
    <property type="project" value="UniProtKB-ARBA"/>
</dbReference>
<dbReference type="InterPro" id="IPR051661">
    <property type="entry name" value="Actin_filament_regulator"/>
</dbReference>
<dbReference type="GO" id="GO:0032153">
    <property type="term" value="C:cell division site"/>
    <property type="evidence" value="ECO:0007669"/>
    <property type="project" value="TreeGrafter"/>
</dbReference>
<feature type="domain" description="GBD/FH3" evidence="4">
    <location>
        <begin position="1"/>
        <end position="278"/>
    </location>
</feature>
<keyword evidence="3" id="KW-1133">Transmembrane helix</keyword>
<dbReference type="SMART" id="SM01139">
    <property type="entry name" value="Drf_FH3"/>
    <property type="match status" value="1"/>
</dbReference>
<keyword evidence="3" id="KW-0812">Transmembrane</keyword>
<name>A0A9N9NKF8_9GLOM</name>
<dbReference type="GO" id="GO:0051016">
    <property type="term" value="P:barbed-end actin filament capping"/>
    <property type="evidence" value="ECO:0007669"/>
    <property type="project" value="TreeGrafter"/>
</dbReference>
<dbReference type="GO" id="GO:0043332">
    <property type="term" value="C:mating projection tip"/>
    <property type="evidence" value="ECO:0007669"/>
    <property type="project" value="TreeGrafter"/>
</dbReference>
<dbReference type="GO" id="GO:1903475">
    <property type="term" value="P:mitotic actomyosin contractile ring assembly"/>
    <property type="evidence" value="ECO:0007669"/>
    <property type="project" value="TreeGrafter"/>
</dbReference>
<evidence type="ECO:0000256" key="1">
    <source>
        <dbReference type="ARBA" id="ARBA00037935"/>
    </source>
</evidence>
<comment type="similarity">
    <text evidence="1">Belongs to the formin homology family. BNI1 subfamily.</text>
</comment>
<dbReference type="OrthoDB" id="1104827at2759"/>
<dbReference type="PANTHER" id="PTHR47102:SF2">
    <property type="entry name" value="PROTEIN BNI1"/>
    <property type="match status" value="1"/>
</dbReference>
<dbReference type="EMBL" id="CAJVPQ010016673">
    <property type="protein sequence ID" value="CAG8746251.1"/>
    <property type="molecule type" value="Genomic_DNA"/>
</dbReference>
<feature type="coiled-coil region" evidence="2">
    <location>
        <begin position="296"/>
        <end position="340"/>
    </location>
</feature>
<dbReference type="PROSITE" id="PS51232">
    <property type="entry name" value="GBD_FH3"/>
    <property type="match status" value="1"/>
</dbReference>
<protein>
    <submittedName>
        <fullName evidence="5">6207_t:CDS:1</fullName>
    </submittedName>
</protein>
<dbReference type="Proteomes" id="UP000789570">
    <property type="component" value="Unassembled WGS sequence"/>
</dbReference>
<dbReference type="InterPro" id="IPR014768">
    <property type="entry name" value="GBD/FH3_dom"/>
</dbReference>
<dbReference type="InterPro" id="IPR016024">
    <property type="entry name" value="ARM-type_fold"/>
</dbReference>
<dbReference type="GO" id="GO:0051017">
    <property type="term" value="P:actin filament bundle assembly"/>
    <property type="evidence" value="ECO:0007669"/>
    <property type="project" value="TreeGrafter"/>
</dbReference>
<organism evidence="5 6">
    <name type="scientific">Funneliformis caledonium</name>
    <dbReference type="NCBI Taxonomy" id="1117310"/>
    <lineage>
        <taxon>Eukaryota</taxon>
        <taxon>Fungi</taxon>
        <taxon>Fungi incertae sedis</taxon>
        <taxon>Mucoromycota</taxon>
        <taxon>Glomeromycotina</taxon>
        <taxon>Glomeromycetes</taxon>
        <taxon>Glomerales</taxon>
        <taxon>Glomeraceae</taxon>
        <taxon>Funneliformis</taxon>
    </lineage>
</organism>
<dbReference type="InterPro" id="IPR011989">
    <property type="entry name" value="ARM-like"/>
</dbReference>
<dbReference type="GO" id="GO:0003779">
    <property type="term" value="F:actin binding"/>
    <property type="evidence" value="ECO:0007669"/>
    <property type="project" value="InterPro"/>
</dbReference>
<keyword evidence="6" id="KW-1185">Reference proteome</keyword>
<dbReference type="GO" id="GO:0031267">
    <property type="term" value="F:small GTPase binding"/>
    <property type="evidence" value="ECO:0007669"/>
    <property type="project" value="InterPro"/>
</dbReference>
<gene>
    <name evidence="5" type="ORF">FCALED_LOCUS15977</name>
</gene>
<evidence type="ECO:0000259" key="4">
    <source>
        <dbReference type="PROSITE" id="PS51232"/>
    </source>
</evidence>
<feature type="transmembrane region" description="Helical" evidence="3">
    <location>
        <begin position="208"/>
        <end position="227"/>
    </location>
</feature>
<evidence type="ECO:0000256" key="3">
    <source>
        <dbReference type="SAM" id="Phobius"/>
    </source>
</evidence>
<dbReference type="Gene3D" id="1.10.238.150">
    <property type="entry name" value="Formin, FH3 diaphanous domain"/>
    <property type="match status" value="1"/>
</dbReference>
<evidence type="ECO:0000256" key="2">
    <source>
        <dbReference type="SAM" id="Coils"/>
    </source>
</evidence>
<dbReference type="AlphaFoldDB" id="A0A9N9NKF8"/>